<keyword evidence="1" id="KW-1133">Transmembrane helix</keyword>
<reference evidence="2" key="1">
    <citation type="submission" date="2019-08" db="EMBL/GenBank/DDBJ databases">
        <authorList>
            <person name="Kucharzyk K."/>
            <person name="Murdoch R.W."/>
            <person name="Higgins S."/>
            <person name="Loffler F."/>
        </authorList>
    </citation>
    <scope>NUCLEOTIDE SEQUENCE</scope>
</reference>
<gene>
    <name evidence="2" type="ORF">SDC9_41316</name>
</gene>
<protein>
    <submittedName>
        <fullName evidence="2">Uncharacterized protein</fullName>
    </submittedName>
</protein>
<keyword evidence="1" id="KW-0472">Membrane</keyword>
<feature type="transmembrane region" description="Helical" evidence="1">
    <location>
        <begin position="144"/>
        <end position="163"/>
    </location>
</feature>
<feature type="transmembrane region" description="Helical" evidence="1">
    <location>
        <begin position="12"/>
        <end position="33"/>
    </location>
</feature>
<dbReference type="AlphaFoldDB" id="A0A644VV97"/>
<feature type="transmembrane region" description="Helical" evidence="1">
    <location>
        <begin position="457"/>
        <end position="480"/>
    </location>
</feature>
<evidence type="ECO:0000313" key="2">
    <source>
        <dbReference type="EMBL" id="MPL95150.1"/>
    </source>
</evidence>
<organism evidence="2">
    <name type="scientific">bioreactor metagenome</name>
    <dbReference type="NCBI Taxonomy" id="1076179"/>
    <lineage>
        <taxon>unclassified sequences</taxon>
        <taxon>metagenomes</taxon>
        <taxon>ecological metagenomes</taxon>
    </lineage>
</organism>
<feature type="transmembrane region" description="Helical" evidence="1">
    <location>
        <begin position="367"/>
        <end position="388"/>
    </location>
</feature>
<keyword evidence="1" id="KW-0812">Transmembrane</keyword>
<feature type="transmembrane region" description="Helical" evidence="1">
    <location>
        <begin position="395"/>
        <end position="418"/>
    </location>
</feature>
<feature type="transmembrane region" description="Helical" evidence="1">
    <location>
        <begin position="301"/>
        <end position="321"/>
    </location>
</feature>
<name>A0A644VV97_9ZZZZ</name>
<evidence type="ECO:0000256" key="1">
    <source>
        <dbReference type="SAM" id="Phobius"/>
    </source>
</evidence>
<comment type="caution">
    <text evidence="2">The sequence shown here is derived from an EMBL/GenBank/DDBJ whole genome shotgun (WGS) entry which is preliminary data.</text>
</comment>
<dbReference type="EMBL" id="VSSQ01000456">
    <property type="protein sequence ID" value="MPL95150.1"/>
    <property type="molecule type" value="Genomic_DNA"/>
</dbReference>
<proteinExistence type="predicted"/>
<feature type="transmembrane region" description="Helical" evidence="1">
    <location>
        <begin position="268"/>
        <end position="289"/>
    </location>
</feature>
<feature type="transmembrane region" description="Helical" evidence="1">
    <location>
        <begin position="424"/>
        <end position="445"/>
    </location>
</feature>
<feature type="transmembrane region" description="Helical" evidence="1">
    <location>
        <begin position="217"/>
        <end position="233"/>
    </location>
</feature>
<feature type="transmembrane region" description="Helical" evidence="1">
    <location>
        <begin position="112"/>
        <end position="132"/>
    </location>
</feature>
<feature type="transmembrane region" description="Helical" evidence="1">
    <location>
        <begin position="80"/>
        <end position="100"/>
    </location>
</feature>
<accession>A0A644VV97</accession>
<sequence length="481" mass="55636">MIKSSIKKVTKSCYFPMLILSISMWLILLRVGLKDGSDDTAHLAYLSQFGVIKWLYNRIVTWQPRIFSDLTYAMLINNLSAWRIINSTLLSILMISISKLSTEGKEGLTDNYKLSVSTFACCLFYFISPYVITSGMIWYTGSFYYLWPVTAMMISIIPFYYAVSGSTTKYKNLNIVFYITTICSCYNEQTLAIIFCFSSICFGYLRFSNRKISKTLIIQYILIIVNGIIFYALSQIADRIVMEVFWYTGFDMLSLIDKLFQGVNWTNYHYINSSNLLMLIVTIELFILIRKKKFEIKTISMIPLIFFLLRVIPLNTIFSSFNINNIDTQVYTGSISPYSFEELLYNYFYNTTKVMSSNMLSGSIIDFLPSFSGFFIMLFITVLLWIALRKKEDKILMVSLYLAALASGYVVGFSPTIFASRSRIFFVGNILVLLIAVKLFCEILSYENVHFPRWINYIFVGLAALIWFQFLSQFVTGILWL</sequence>